<proteinExistence type="predicted"/>
<dbReference type="OrthoDB" id="6437263at2759"/>
<dbReference type="AlphaFoldDB" id="A0A4Y2W2F6"/>
<dbReference type="GO" id="GO:0003676">
    <property type="term" value="F:nucleic acid binding"/>
    <property type="evidence" value="ECO:0007669"/>
    <property type="project" value="InterPro"/>
</dbReference>
<comment type="caution">
    <text evidence="1">The sequence shown here is derived from an EMBL/GenBank/DDBJ whole genome shotgun (WGS) entry which is preliminary data.</text>
</comment>
<gene>
    <name evidence="1" type="ORF">AVEN_69498_1</name>
</gene>
<protein>
    <recommendedName>
        <fullName evidence="3">Integrase catalytic domain-containing protein</fullName>
    </recommendedName>
</protein>
<organism evidence="1 2">
    <name type="scientific">Araneus ventricosus</name>
    <name type="common">Orbweaver spider</name>
    <name type="synonym">Epeira ventricosa</name>
    <dbReference type="NCBI Taxonomy" id="182803"/>
    <lineage>
        <taxon>Eukaryota</taxon>
        <taxon>Metazoa</taxon>
        <taxon>Ecdysozoa</taxon>
        <taxon>Arthropoda</taxon>
        <taxon>Chelicerata</taxon>
        <taxon>Arachnida</taxon>
        <taxon>Araneae</taxon>
        <taxon>Araneomorphae</taxon>
        <taxon>Entelegynae</taxon>
        <taxon>Araneoidea</taxon>
        <taxon>Araneidae</taxon>
        <taxon>Araneus</taxon>
    </lineage>
</organism>
<dbReference type="EMBL" id="BGPR01054860">
    <property type="protein sequence ID" value="GBO31539.1"/>
    <property type="molecule type" value="Genomic_DNA"/>
</dbReference>
<reference evidence="1 2" key="1">
    <citation type="journal article" date="2019" name="Sci. Rep.">
        <title>Orb-weaving spider Araneus ventricosus genome elucidates the spidroin gene catalogue.</title>
        <authorList>
            <person name="Kono N."/>
            <person name="Nakamura H."/>
            <person name="Ohtoshi R."/>
            <person name="Moran D.A.P."/>
            <person name="Shinohara A."/>
            <person name="Yoshida Y."/>
            <person name="Fujiwara M."/>
            <person name="Mori M."/>
            <person name="Tomita M."/>
            <person name="Arakawa K."/>
        </authorList>
    </citation>
    <scope>NUCLEOTIDE SEQUENCE [LARGE SCALE GENOMIC DNA]</scope>
</reference>
<dbReference type="Proteomes" id="UP000499080">
    <property type="component" value="Unassembled WGS sequence"/>
</dbReference>
<keyword evidence="2" id="KW-1185">Reference proteome</keyword>
<accession>A0A4Y2W2F6</accession>
<name>A0A4Y2W2F6_ARAVE</name>
<evidence type="ECO:0008006" key="3">
    <source>
        <dbReference type="Google" id="ProtNLM"/>
    </source>
</evidence>
<dbReference type="Gene3D" id="3.30.420.10">
    <property type="entry name" value="Ribonuclease H-like superfamily/Ribonuclease H"/>
    <property type="match status" value="1"/>
</dbReference>
<dbReference type="PANTHER" id="PTHR46585">
    <property type="entry name" value="INTEGRASE CORE DOMAIN CONTAINING PROTEIN"/>
    <property type="match status" value="1"/>
</dbReference>
<dbReference type="InterPro" id="IPR036397">
    <property type="entry name" value="RNaseH_sf"/>
</dbReference>
<sequence>MKVHFFTTNNETKASIVERFHRTLMSKLTRYFTEYNTRKYIDVIEELIYSYNHTWHRSTKIEPSSVNIDNQAEVWQNLYGDLSKQKSEKAFFKVGDTVRVSKWKRRFGKGYENNWSREIFTVHQIIPRNPIVYKLQDLKNNVIKEGRWEVGLAEIIYPHTWYNGNEKNNIFGFDLGDGKLITRKITPGSYETVPDILKAMLLPSHEGKISFKFNANSKRVKIKTEKKSKVVLEEGLSDLLGFHTHVVEGVAESSFVAEPQAAFPVFCVYSNIVQPVVAGHVEAPLLRGKDGDVVSAHYDRPHYVPVIRQSFQTIEIELRLNSGALVPFERGKVIIVLHFRMRQIL</sequence>
<evidence type="ECO:0000313" key="2">
    <source>
        <dbReference type="Proteomes" id="UP000499080"/>
    </source>
</evidence>
<evidence type="ECO:0000313" key="1">
    <source>
        <dbReference type="EMBL" id="GBO31539.1"/>
    </source>
</evidence>
<dbReference type="InterPro" id="IPR012337">
    <property type="entry name" value="RNaseH-like_sf"/>
</dbReference>
<dbReference type="PANTHER" id="PTHR46585:SF1">
    <property type="entry name" value="CHROMO DOMAIN-CONTAINING PROTEIN"/>
    <property type="match status" value="1"/>
</dbReference>
<dbReference type="SUPFAM" id="SSF53098">
    <property type="entry name" value="Ribonuclease H-like"/>
    <property type="match status" value="1"/>
</dbReference>